<gene>
    <name evidence="1" type="ordered locus">HF1_05840</name>
</gene>
<dbReference type="Proteomes" id="UP000008637">
    <property type="component" value="Chromosome"/>
</dbReference>
<dbReference type="KEGG" id="mha:HF1_05840"/>
<dbReference type="AlphaFoldDB" id="E8ZHH1"/>
<sequence>MKILSTAALLGLGAIGFGGWYKFNSLKPKTLREYLEWQGLKVDIEEDNTWTAILEENKGIANRAINKESLDISDVKKWCSEQLVKEDYDSVKEYASVLCVDNLKKVRSKIIQKYGKDRIDKLLKQDEDYKVAYVFRKHIDGFLSLIGHQPPPASEDGEDNDNLEDAKIKFKEWCEGSLEKEVDESLVSNVLSLCTPKKFKTIKELVSQNGEELLTDPKYSSELSAKYEAIKNYDSWKAEKKGQLEEWCKEHETQPFSDKDVFTKIYPKFRFRCVKTK</sequence>
<reference evidence="1 2" key="1">
    <citation type="journal article" date="2011" name="J. Bacteriol.">
        <title>Complete genome sequence of Mycoplasma haemofelis, a hemotropic mycoplasma.</title>
        <authorList>
            <person name="Barker E.N."/>
            <person name="Helps C.R."/>
            <person name="Peters I.R."/>
            <person name="Darby A.C."/>
            <person name="Radford A.D."/>
            <person name="Tasker S."/>
        </authorList>
    </citation>
    <scope>NUCLEOTIDE SEQUENCE [LARGE SCALE GENOMIC DNA]</scope>
    <source>
        <strain evidence="1 2">Langford 1</strain>
    </source>
</reference>
<dbReference type="HOGENOM" id="CLU_087907_0_0_14"/>
<evidence type="ECO:0000313" key="2">
    <source>
        <dbReference type="Proteomes" id="UP000008637"/>
    </source>
</evidence>
<protein>
    <submittedName>
        <fullName evidence="1">Uncharacterized protein</fullName>
    </submittedName>
</protein>
<name>E8ZHH1_MYCHL</name>
<dbReference type="EMBL" id="FR773153">
    <property type="protein sequence ID" value="CBY92592.1"/>
    <property type="molecule type" value="Genomic_DNA"/>
</dbReference>
<organism evidence="1 2">
    <name type="scientific">Mycoplasma haemofelis (strain Langford 1)</name>
    <name type="common">Haemobartonella felis</name>
    <dbReference type="NCBI Taxonomy" id="941640"/>
    <lineage>
        <taxon>Bacteria</taxon>
        <taxon>Bacillati</taxon>
        <taxon>Mycoplasmatota</taxon>
        <taxon>Mollicutes</taxon>
        <taxon>Mycoplasmataceae</taxon>
        <taxon>Mycoplasma</taxon>
    </lineage>
</organism>
<proteinExistence type="predicted"/>
<accession>E8ZHH1</accession>
<keyword evidence="2" id="KW-1185">Reference proteome</keyword>
<evidence type="ECO:0000313" key="1">
    <source>
        <dbReference type="EMBL" id="CBY92592.1"/>
    </source>
</evidence>